<dbReference type="OrthoDB" id="9777572at2"/>
<protein>
    <recommendedName>
        <fullName evidence="3">Tetratricopeptide repeat-like domain-containing protein</fullName>
    </recommendedName>
</protein>
<dbReference type="KEGG" id="tcm:HL41_00520"/>
<dbReference type="EMBL" id="CP008796">
    <property type="protein sequence ID" value="AIH03435.1"/>
    <property type="molecule type" value="Genomic_DNA"/>
</dbReference>
<proteinExistence type="predicted"/>
<name>A0A075WR57_9BACT</name>
<keyword evidence="2" id="KW-1185">Reference proteome</keyword>
<evidence type="ECO:0000313" key="2">
    <source>
        <dbReference type="Proteomes" id="UP000028481"/>
    </source>
</evidence>
<dbReference type="STRING" id="289377.HL41_00520"/>
<organism evidence="1 2">
    <name type="scientific">Thermodesulfobacterium commune DSM 2178</name>
    <dbReference type="NCBI Taxonomy" id="289377"/>
    <lineage>
        <taxon>Bacteria</taxon>
        <taxon>Pseudomonadati</taxon>
        <taxon>Thermodesulfobacteriota</taxon>
        <taxon>Thermodesulfobacteria</taxon>
        <taxon>Thermodesulfobacteriales</taxon>
        <taxon>Thermodesulfobacteriaceae</taxon>
        <taxon>Thermodesulfobacterium</taxon>
    </lineage>
</organism>
<gene>
    <name evidence="1" type="ORF">HL41_00520</name>
</gene>
<dbReference type="HOGENOM" id="CLU_440694_0_0_0"/>
<reference evidence="1 2" key="1">
    <citation type="journal article" date="2015" name="Genome Announc.">
        <title>Genome Sequence of a Sulfate-Reducing Thermophilic Bacterium, Thermodesulfobacterium commune DSM 2178T (Phylum Thermodesulfobacteria).</title>
        <authorList>
            <person name="Bhatnagar S."/>
            <person name="Badger J.H."/>
            <person name="Madupu R."/>
            <person name="Khouri H.M."/>
            <person name="O'Connor E.M."/>
            <person name="Robb F.T."/>
            <person name="Ward N.L."/>
            <person name="Eisen J.A."/>
        </authorList>
    </citation>
    <scope>NUCLEOTIDE SEQUENCE [LARGE SCALE GENOMIC DNA]</scope>
    <source>
        <strain evidence="1 2">DSM 2178</strain>
    </source>
</reference>
<sequence>MSKELKLVGFLLFLVLLCFVPIVFSQPEKTSNATNQTLLFNFTLPYQQKGEELLQEIKNAYARKEYERVVFLAKKMPALFSLRPEENLLIAESALKEGFLQEAIDYAQRVASVTKGRSEACTADLIRFKAMFLLGKGPAIVKEVKEFLDSYCDEAQKKEAKVLLYHFKLLPEKELKEVSSQEIKKIIREIYKTQVVYLLRQGKVDEARSKVFYYINVYGTPEETPDLVLKLAEAYFKKGEREKAKNLYQLIITFWDKGTPSLISKFRLYQIAYEKEPIKELLPKQTKEDLLSFAAQIKAKMAKTPLAEEAHLVEIRVLADLKNYTLLRKSSLEFLKTFPESSNLKEVSQSYCTSISELFKEGIKAQRIAEVLSLEKEDSEYLNQAKCGQPYYILGDMFLEYKLFTKATLEYIKAFEIGVPSELKPSLLLNLSFTAIETGEIDTFFSVFGYLISSYQEKSLTSYPFYFYLRTLYESKRNLGQAEKYLSQALSSNLSEFYKKNLLGFMFLQAINNKQYAKAWAYLQNPYFQPELKDYLILLLESLGKDNITFERALGVAKQRFPKEPKITLIETYYLEKKGKVGTADKLWEKLAEASDIAKELADIYKKQKELVEKAQKLVF</sequence>
<dbReference type="PaxDb" id="289377-HL41_00520"/>
<evidence type="ECO:0008006" key="3">
    <source>
        <dbReference type="Google" id="ProtNLM"/>
    </source>
</evidence>
<dbReference type="InterPro" id="IPR011990">
    <property type="entry name" value="TPR-like_helical_dom_sf"/>
</dbReference>
<dbReference type="AlphaFoldDB" id="A0A075WR57"/>
<dbReference type="eggNOG" id="COG1729">
    <property type="taxonomic scope" value="Bacteria"/>
</dbReference>
<dbReference type="Gene3D" id="1.25.40.10">
    <property type="entry name" value="Tetratricopeptide repeat domain"/>
    <property type="match status" value="1"/>
</dbReference>
<dbReference type="RefSeq" id="WP_038063122.1">
    <property type="nucleotide sequence ID" value="NZ_CP008796.1"/>
</dbReference>
<dbReference type="eggNOG" id="COG0457">
    <property type="taxonomic scope" value="Bacteria"/>
</dbReference>
<evidence type="ECO:0000313" key="1">
    <source>
        <dbReference type="EMBL" id="AIH03435.1"/>
    </source>
</evidence>
<dbReference type="Proteomes" id="UP000028481">
    <property type="component" value="Chromosome"/>
</dbReference>
<accession>A0A075WR57</accession>